<dbReference type="Pfam" id="PF25975">
    <property type="entry name" value="CzcB_C"/>
    <property type="match status" value="1"/>
</dbReference>
<keyword evidence="7" id="KW-1185">Reference proteome</keyword>
<comment type="similarity">
    <text evidence="1">Belongs to the membrane fusion protein (MFP) (TC 8.A.1) family.</text>
</comment>
<feature type="domain" description="CzcB-like barrel-sandwich hybrid" evidence="4">
    <location>
        <begin position="84"/>
        <end position="220"/>
    </location>
</feature>
<evidence type="ECO:0000259" key="5">
    <source>
        <dbReference type="Pfam" id="PF25975"/>
    </source>
</evidence>
<feature type="domain" description="CzcB-like C-terminal circularly permuted SH3-like" evidence="5">
    <location>
        <begin position="311"/>
        <end position="371"/>
    </location>
</feature>
<dbReference type="Proteomes" id="UP001242368">
    <property type="component" value="Unassembled WGS sequence"/>
</dbReference>
<dbReference type="Gene3D" id="2.40.30.170">
    <property type="match status" value="1"/>
</dbReference>
<dbReference type="InterPro" id="IPR058649">
    <property type="entry name" value="CzcB_C"/>
</dbReference>
<dbReference type="Gene3D" id="1.10.287.470">
    <property type="entry name" value="Helix hairpin bin"/>
    <property type="match status" value="1"/>
</dbReference>
<sequence>MRFLKNALKTTGVAVLLTFFLSCKNNTEAEHISDYKITNDSVIILEQHSTIKSQLQLYKVQQEAFQLHLTTAGTVKAIPNFYTEIASPYAGRVTKVYLKLGMQVNAGTPLFEINSPDFTEIQKKYFASKTEYKKAVLNLKRQKDLKLNGVGAIKDLEEAEAEYEIALKEYENSRSALKVFNINPETLTLGQPLVIRSPIKGQVISNEIINGHYMREDDDARAVIAQLDKVWVVGQVKEKDMRFIKDLESAEINVAAYPDRKIPGKIYYTDEIIDEETRSIRVMIECENKDLLLKPGMYVTVTFTDHTQDVVFVPSKAVFQMDDNSFVFIQTQKDSYVRRKVKTDLSENGRIRITEGIKTGDVIVSQGGFYLLEVK</sequence>
<dbReference type="PROSITE" id="PS51257">
    <property type="entry name" value="PROKAR_LIPOPROTEIN"/>
    <property type="match status" value="1"/>
</dbReference>
<dbReference type="RefSeq" id="WP_290362839.1">
    <property type="nucleotide sequence ID" value="NZ_JAUFQU010000001.1"/>
</dbReference>
<proteinExistence type="inferred from homology"/>
<dbReference type="Gene3D" id="2.40.50.100">
    <property type="match status" value="1"/>
</dbReference>
<organism evidence="6 7">
    <name type="scientific">Paenimyroides ceti</name>
    <dbReference type="NCBI Taxonomy" id="395087"/>
    <lineage>
        <taxon>Bacteria</taxon>
        <taxon>Pseudomonadati</taxon>
        <taxon>Bacteroidota</taxon>
        <taxon>Flavobacteriia</taxon>
        <taxon>Flavobacteriales</taxon>
        <taxon>Flavobacteriaceae</taxon>
        <taxon>Paenimyroides</taxon>
    </lineage>
</organism>
<evidence type="ECO:0000256" key="2">
    <source>
        <dbReference type="ARBA" id="ARBA00022448"/>
    </source>
</evidence>
<accession>A0ABT8CS54</accession>
<name>A0ABT8CS54_9FLAO</name>
<protein>
    <submittedName>
        <fullName evidence="6">Efflux RND transporter periplasmic adaptor subunit</fullName>
    </submittedName>
</protein>
<evidence type="ECO:0000259" key="3">
    <source>
        <dbReference type="Pfam" id="PF25954"/>
    </source>
</evidence>
<comment type="caution">
    <text evidence="6">The sequence shown here is derived from an EMBL/GenBank/DDBJ whole genome shotgun (WGS) entry which is preliminary data.</text>
</comment>
<dbReference type="InterPro" id="IPR058647">
    <property type="entry name" value="BSH_CzcB-like"/>
</dbReference>
<dbReference type="EMBL" id="JAUFQU010000001">
    <property type="protein sequence ID" value="MDN3706786.1"/>
    <property type="molecule type" value="Genomic_DNA"/>
</dbReference>
<dbReference type="NCBIfam" id="TIGR01730">
    <property type="entry name" value="RND_mfp"/>
    <property type="match status" value="1"/>
</dbReference>
<evidence type="ECO:0000259" key="4">
    <source>
        <dbReference type="Pfam" id="PF25973"/>
    </source>
</evidence>
<feature type="domain" description="CusB-like beta-barrel" evidence="3">
    <location>
        <begin position="229"/>
        <end position="306"/>
    </location>
</feature>
<dbReference type="InterPro" id="IPR058792">
    <property type="entry name" value="Beta-barrel_RND_2"/>
</dbReference>
<evidence type="ECO:0000313" key="6">
    <source>
        <dbReference type="EMBL" id="MDN3706786.1"/>
    </source>
</evidence>
<dbReference type="PANTHER" id="PTHR30097">
    <property type="entry name" value="CATION EFFLUX SYSTEM PROTEIN CUSB"/>
    <property type="match status" value="1"/>
</dbReference>
<evidence type="ECO:0000313" key="7">
    <source>
        <dbReference type="Proteomes" id="UP001242368"/>
    </source>
</evidence>
<reference evidence="7" key="1">
    <citation type="journal article" date="2019" name="Int. J. Syst. Evol. Microbiol.">
        <title>The Global Catalogue of Microorganisms (GCM) 10K type strain sequencing project: providing services to taxonomists for standard genome sequencing and annotation.</title>
        <authorList>
            <consortium name="The Broad Institute Genomics Platform"/>
            <consortium name="The Broad Institute Genome Sequencing Center for Infectious Disease"/>
            <person name="Wu L."/>
            <person name="Ma J."/>
        </authorList>
    </citation>
    <scope>NUCLEOTIDE SEQUENCE [LARGE SCALE GENOMIC DNA]</scope>
    <source>
        <strain evidence="7">CECT 7184</strain>
    </source>
</reference>
<dbReference type="Pfam" id="PF25973">
    <property type="entry name" value="BSH_CzcB"/>
    <property type="match status" value="1"/>
</dbReference>
<gene>
    <name evidence="6" type="ORF">QW060_06525</name>
</gene>
<keyword evidence="2" id="KW-0813">Transport</keyword>
<dbReference type="Gene3D" id="2.40.420.20">
    <property type="match status" value="1"/>
</dbReference>
<dbReference type="SUPFAM" id="SSF111369">
    <property type="entry name" value="HlyD-like secretion proteins"/>
    <property type="match status" value="1"/>
</dbReference>
<dbReference type="InterPro" id="IPR006143">
    <property type="entry name" value="RND_pump_MFP"/>
</dbReference>
<dbReference type="Pfam" id="PF25954">
    <property type="entry name" value="Beta-barrel_RND_2"/>
    <property type="match status" value="1"/>
</dbReference>
<dbReference type="PANTHER" id="PTHR30097:SF16">
    <property type="entry name" value="CATION EFFLUX SYSTEM (CZCB-LIKE)"/>
    <property type="match status" value="1"/>
</dbReference>
<evidence type="ECO:0000256" key="1">
    <source>
        <dbReference type="ARBA" id="ARBA00009477"/>
    </source>
</evidence>
<dbReference type="InterPro" id="IPR051909">
    <property type="entry name" value="MFP_Cation_Efflux"/>
</dbReference>